<sequence>MFFPTIYSATTDERHIVKDKNTCACGTRYNAFAMLSRSDLRKIRFKHYKEVTCPLCKSSIIDEESS</sequence>
<evidence type="ECO:0000313" key="2">
    <source>
        <dbReference type="Proteomes" id="UP000182110"/>
    </source>
</evidence>
<comment type="caution">
    <text evidence="1">The sequence shown here is derived from an EMBL/GenBank/DDBJ whole genome shotgun (WGS) entry which is preliminary data.</text>
</comment>
<evidence type="ECO:0000313" key="1">
    <source>
        <dbReference type="EMBL" id="CEG31177.1"/>
    </source>
</evidence>
<gene>
    <name evidence="1" type="ORF">BN1180_01315</name>
</gene>
<proteinExistence type="predicted"/>
<accession>A0AAN2PEM2</accession>
<dbReference type="AlphaFoldDB" id="A0AAN2PEM2"/>
<dbReference type="EMBL" id="CCXW01000001">
    <property type="protein sequence ID" value="CEG31177.1"/>
    <property type="molecule type" value="Genomic_DNA"/>
</dbReference>
<protein>
    <submittedName>
        <fullName evidence="1">Uncharacterized protein</fullName>
    </submittedName>
</protein>
<organism evidence="1 2">
    <name type="scientific">Peribacillus simplex</name>
    <dbReference type="NCBI Taxonomy" id="1478"/>
    <lineage>
        <taxon>Bacteria</taxon>
        <taxon>Bacillati</taxon>
        <taxon>Bacillota</taxon>
        <taxon>Bacilli</taxon>
        <taxon>Bacillales</taxon>
        <taxon>Bacillaceae</taxon>
        <taxon>Peribacillus</taxon>
    </lineage>
</organism>
<name>A0AAN2PEM2_9BACI</name>
<keyword evidence="2" id="KW-1185">Reference proteome</keyword>
<dbReference type="Proteomes" id="UP000182110">
    <property type="component" value="Unassembled WGS sequence"/>
</dbReference>
<reference evidence="1 2" key="1">
    <citation type="journal article" date="2014" name="Genome Announc.">
        <title>Genome Sequence of Bacillus simplex Strain P558, Isolated from a Human Fecal Sample.</title>
        <authorList>
            <person name="Croce O."/>
            <person name="Hugon P."/>
            <person name="Lagier J.C."/>
            <person name="Bibi F."/>
            <person name="Robert C."/>
            <person name="Azhar E.I."/>
            <person name="Raoult D."/>
            <person name="Fournier P.E."/>
        </authorList>
    </citation>
    <scope>NUCLEOTIDE SEQUENCE [LARGE SCALE GENOMIC DNA]</scope>
    <source>
        <strain evidence="1 2">P558</strain>
    </source>
</reference>